<evidence type="ECO:0000256" key="1">
    <source>
        <dbReference type="SAM" id="Phobius"/>
    </source>
</evidence>
<keyword evidence="1" id="KW-0812">Transmembrane</keyword>
<organism evidence="3 4">
    <name type="scientific">Orbilia brochopaga</name>
    <dbReference type="NCBI Taxonomy" id="3140254"/>
    <lineage>
        <taxon>Eukaryota</taxon>
        <taxon>Fungi</taxon>
        <taxon>Dikarya</taxon>
        <taxon>Ascomycota</taxon>
        <taxon>Pezizomycotina</taxon>
        <taxon>Orbiliomycetes</taxon>
        <taxon>Orbiliales</taxon>
        <taxon>Orbiliaceae</taxon>
        <taxon>Orbilia</taxon>
    </lineage>
</organism>
<dbReference type="Proteomes" id="UP001375240">
    <property type="component" value="Unassembled WGS sequence"/>
</dbReference>
<gene>
    <name evidence="3" type="ORF">TWF696_008173</name>
</gene>
<name>A0AAV9UN24_9PEZI</name>
<feature type="transmembrane region" description="Helical" evidence="1">
    <location>
        <begin position="283"/>
        <end position="304"/>
    </location>
</feature>
<feature type="chain" id="PRO_5043866514" evidence="2">
    <location>
        <begin position="19"/>
        <end position="305"/>
    </location>
</feature>
<sequence>MRFATLAATSATVAGALAQGYYEQPVYHTTNGQVYTSIKTCTEKPTGPSEGSYGAPSSAPAYAAPSSAPGYAAPSHGENGYGAPSSAPVYAAPTSAPVYGSPSNAPGYPTEVTYTSYQHITITSCGSYVTNCPAAVYTSPVYSVSTCTGEQPAYTPPSYEAPPVYSQPAYVPPTNNSGYGAPPPVYSAPPEYSAPPTYNPPSHEGGYNSETLTATYYTTVCPGGNYCYATTATSTYCPTPNAPGNVPTYAPAPPAPVYSAPPPTYNNNATSTYVPPPSYTGAASVNAVSFGVAAFAGLVALFIAA</sequence>
<accession>A0AAV9UN24</accession>
<feature type="signal peptide" evidence="2">
    <location>
        <begin position="1"/>
        <end position="18"/>
    </location>
</feature>
<dbReference type="AlphaFoldDB" id="A0AAV9UN24"/>
<evidence type="ECO:0000256" key="2">
    <source>
        <dbReference type="SAM" id="SignalP"/>
    </source>
</evidence>
<dbReference type="EMBL" id="JAVHNQ010000006">
    <property type="protein sequence ID" value="KAK6344539.1"/>
    <property type="molecule type" value="Genomic_DNA"/>
</dbReference>
<protein>
    <submittedName>
        <fullName evidence="3">Uncharacterized protein</fullName>
    </submittedName>
</protein>
<evidence type="ECO:0000313" key="4">
    <source>
        <dbReference type="Proteomes" id="UP001375240"/>
    </source>
</evidence>
<reference evidence="3 4" key="1">
    <citation type="submission" date="2019-10" db="EMBL/GenBank/DDBJ databases">
        <authorList>
            <person name="Palmer J.M."/>
        </authorList>
    </citation>
    <scope>NUCLEOTIDE SEQUENCE [LARGE SCALE GENOMIC DNA]</scope>
    <source>
        <strain evidence="3 4">TWF696</strain>
    </source>
</reference>
<evidence type="ECO:0000313" key="3">
    <source>
        <dbReference type="EMBL" id="KAK6344539.1"/>
    </source>
</evidence>
<keyword evidence="4" id="KW-1185">Reference proteome</keyword>
<keyword evidence="1" id="KW-1133">Transmembrane helix</keyword>
<proteinExistence type="predicted"/>
<comment type="caution">
    <text evidence="3">The sequence shown here is derived from an EMBL/GenBank/DDBJ whole genome shotgun (WGS) entry which is preliminary data.</text>
</comment>
<keyword evidence="1" id="KW-0472">Membrane</keyword>
<keyword evidence="2" id="KW-0732">Signal</keyword>